<dbReference type="EMBL" id="BLKZ01000002">
    <property type="protein sequence ID" value="GFG93512.1"/>
    <property type="molecule type" value="Genomic_DNA"/>
</dbReference>
<protein>
    <submittedName>
        <fullName evidence="1">Uncharacterized protein</fullName>
    </submittedName>
</protein>
<dbReference type="AlphaFoldDB" id="A0A7I9YY69"/>
<gene>
    <name evidence="1" type="ORF">MBOU_55540</name>
</gene>
<reference evidence="1 2" key="1">
    <citation type="journal article" date="2019" name="Emerg. Microbes Infect.">
        <title>Comprehensive subspecies identification of 175 nontuberculous mycobacteria species based on 7547 genomic profiles.</title>
        <authorList>
            <person name="Matsumoto Y."/>
            <person name="Kinjo T."/>
            <person name="Motooka D."/>
            <person name="Nabeya D."/>
            <person name="Jung N."/>
            <person name="Uechi K."/>
            <person name="Horii T."/>
            <person name="Iida T."/>
            <person name="Fujita J."/>
            <person name="Nakamura S."/>
        </authorList>
    </citation>
    <scope>NUCLEOTIDE SEQUENCE [LARGE SCALE GENOMIC DNA]</scope>
    <source>
        <strain evidence="1 2">JCM 30725</strain>
    </source>
</reference>
<organism evidence="1 2">
    <name type="scientific">Mycobacterium bourgelatii</name>
    <dbReference type="NCBI Taxonomy" id="1273442"/>
    <lineage>
        <taxon>Bacteria</taxon>
        <taxon>Bacillati</taxon>
        <taxon>Actinomycetota</taxon>
        <taxon>Actinomycetes</taxon>
        <taxon>Mycobacteriales</taxon>
        <taxon>Mycobacteriaceae</taxon>
        <taxon>Mycobacterium</taxon>
    </lineage>
</organism>
<comment type="caution">
    <text evidence="1">The sequence shown here is derived from an EMBL/GenBank/DDBJ whole genome shotgun (WGS) entry which is preliminary data.</text>
</comment>
<name>A0A7I9YY69_MYCBU</name>
<proteinExistence type="predicted"/>
<accession>A0A7I9YY69</accession>
<sequence length="81" mass="8604">MNVWHERPSPSQTARKDTAMTAELTNIVNAALAPQQFDADIPVLAGAQRQGDVEGDPFDGPVAMRLAVGGSWSTVGRTRLG</sequence>
<evidence type="ECO:0000313" key="2">
    <source>
        <dbReference type="Proteomes" id="UP000465360"/>
    </source>
</evidence>
<keyword evidence="2" id="KW-1185">Reference proteome</keyword>
<dbReference type="Proteomes" id="UP000465360">
    <property type="component" value="Unassembled WGS sequence"/>
</dbReference>
<evidence type="ECO:0000313" key="1">
    <source>
        <dbReference type="EMBL" id="GFG93512.1"/>
    </source>
</evidence>